<reference evidence="1 2" key="1">
    <citation type="submission" date="2021-03" db="EMBL/GenBank/DDBJ databases">
        <authorList>
            <person name="King G.J."/>
            <person name="Bancroft I."/>
            <person name="Baten A."/>
            <person name="Bloomfield J."/>
            <person name="Borpatragohain P."/>
            <person name="He Z."/>
            <person name="Irish N."/>
            <person name="Irwin J."/>
            <person name="Liu K."/>
            <person name="Mauleon R.P."/>
            <person name="Moore J."/>
            <person name="Morris R."/>
            <person name="Ostergaard L."/>
            <person name="Wang B."/>
            <person name="Wells R."/>
        </authorList>
    </citation>
    <scope>NUCLEOTIDE SEQUENCE [LARGE SCALE GENOMIC DNA]</scope>
    <source>
        <strain evidence="1">R-o-18</strain>
        <tissue evidence="1">Leaf</tissue>
    </source>
</reference>
<comment type="caution">
    <text evidence="1">The sequence shown here is derived from an EMBL/GenBank/DDBJ whole genome shotgun (WGS) entry which is preliminary data.</text>
</comment>
<dbReference type="Proteomes" id="UP000823674">
    <property type="component" value="Chromosome A03"/>
</dbReference>
<name>A0ABQ7N9E6_BRACM</name>
<accession>A0ABQ7N9E6</accession>
<sequence length="64" mass="7777">MDTILTKMLLQSVIYHRGEDVMRRHHQTWTTTDQLRRVIDKAVRNMIVSLRYKFDHKYGGFIQK</sequence>
<protein>
    <submittedName>
        <fullName evidence="1">Uncharacterized protein</fullName>
    </submittedName>
</protein>
<gene>
    <name evidence="1" type="primary">A03g508630.1_BraROA</name>
    <name evidence="1" type="ORF">IGI04_013626</name>
</gene>
<proteinExistence type="predicted"/>
<organism evidence="1 2">
    <name type="scientific">Brassica rapa subsp. trilocularis</name>
    <dbReference type="NCBI Taxonomy" id="1813537"/>
    <lineage>
        <taxon>Eukaryota</taxon>
        <taxon>Viridiplantae</taxon>
        <taxon>Streptophyta</taxon>
        <taxon>Embryophyta</taxon>
        <taxon>Tracheophyta</taxon>
        <taxon>Spermatophyta</taxon>
        <taxon>Magnoliopsida</taxon>
        <taxon>eudicotyledons</taxon>
        <taxon>Gunneridae</taxon>
        <taxon>Pentapetalae</taxon>
        <taxon>rosids</taxon>
        <taxon>malvids</taxon>
        <taxon>Brassicales</taxon>
        <taxon>Brassicaceae</taxon>
        <taxon>Brassiceae</taxon>
        <taxon>Brassica</taxon>
    </lineage>
</organism>
<evidence type="ECO:0000313" key="2">
    <source>
        <dbReference type="Proteomes" id="UP000823674"/>
    </source>
</evidence>
<dbReference type="EMBL" id="JADBGQ010000003">
    <property type="protein sequence ID" value="KAG5407507.1"/>
    <property type="molecule type" value="Genomic_DNA"/>
</dbReference>
<evidence type="ECO:0000313" key="1">
    <source>
        <dbReference type="EMBL" id="KAG5407507.1"/>
    </source>
</evidence>
<keyword evidence="2" id="KW-1185">Reference proteome</keyword>